<reference evidence="1" key="1">
    <citation type="submission" date="2022-11" db="EMBL/GenBank/DDBJ databases">
        <title>Dyadobacter pollutisoli sp. nov., isolated from plastic dumped soil.</title>
        <authorList>
            <person name="Kim J.M."/>
            <person name="Kim K.R."/>
            <person name="Lee J.K."/>
            <person name="Hao L."/>
            <person name="Jeon C.O."/>
        </authorList>
    </citation>
    <scope>NUCLEOTIDE SEQUENCE</scope>
    <source>
        <strain evidence="1">U1</strain>
    </source>
</reference>
<accession>A0A9E8NAQ0</accession>
<sequence length="102" mass="11716">MQSLSFFFYGGQHVISLTEEQIRKVTSLFDLLKELKEEKKTVSGIVYALLMVADSFHRVDDEKSKNNNISNGEKIAQSFRKLVAEQFREHKEVAHSKLGENV</sequence>
<evidence type="ECO:0000313" key="2">
    <source>
        <dbReference type="Proteomes" id="UP001164653"/>
    </source>
</evidence>
<evidence type="ECO:0000313" key="1">
    <source>
        <dbReference type="EMBL" id="WAC13144.1"/>
    </source>
</evidence>
<proteinExistence type="predicted"/>
<name>A0A9E8NAQ0_9BACT</name>
<dbReference type="Proteomes" id="UP001164653">
    <property type="component" value="Chromosome"/>
</dbReference>
<organism evidence="1 2">
    <name type="scientific">Dyadobacter pollutisoli</name>
    <dbReference type="NCBI Taxonomy" id="2910158"/>
    <lineage>
        <taxon>Bacteria</taxon>
        <taxon>Pseudomonadati</taxon>
        <taxon>Bacteroidota</taxon>
        <taxon>Cytophagia</taxon>
        <taxon>Cytophagales</taxon>
        <taxon>Spirosomataceae</taxon>
        <taxon>Dyadobacter</taxon>
    </lineage>
</organism>
<protein>
    <submittedName>
        <fullName evidence="1">Uncharacterized protein</fullName>
    </submittedName>
</protein>
<dbReference type="RefSeq" id="WP_244824034.1">
    <property type="nucleotide sequence ID" value="NZ_CP112998.1"/>
</dbReference>
<gene>
    <name evidence="1" type="ORF">ON006_04100</name>
</gene>
<keyword evidence="2" id="KW-1185">Reference proteome</keyword>
<dbReference type="KEGG" id="dpf:ON006_04100"/>
<dbReference type="EMBL" id="CP112998">
    <property type="protein sequence ID" value="WAC13144.1"/>
    <property type="molecule type" value="Genomic_DNA"/>
</dbReference>
<dbReference type="AlphaFoldDB" id="A0A9E8NAQ0"/>